<dbReference type="PROSITE" id="PS00436">
    <property type="entry name" value="PEROXIDASE_2"/>
    <property type="match status" value="1"/>
</dbReference>
<dbReference type="InterPro" id="IPR010255">
    <property type="entry name" value="Haem_peroxidase_sf"/>
</dbReference>
<comment type="cofactor">
    <cofactor evidence="15 18">
        <name>heme b</name>
        <dbReference type="ChEBI" id="CHEBI:60344"/>
    </cofactor>
    <text evidence="15 18">Binds 1 heme b (iron(II)-protoporphyrin IX) group per subunit.</text>
</comment>
<keyword evidence="12" id="KW-0325">Glycoprotein</keyword>
<evidence type="ECO:0000256" key="9">
    <source>
        <dbReference type="ARBA" id="ARBA00023002"/>
    </source>
</evidence>
<evidence type="ECO:0000256" key="18">
    <source>
        <dbReference type="RuleBase" id="RU362060"/>
    </source>
</evidence>
<evidence type="ECO:0000256" key="8">
    <source>
        <dbReference type="ARBA" id="ARBA00022837"/>
    </source>
</evidence>
<feature type="binding site" evidence="14">
    <location>
        <position position="164"/>
    </location>
    <ligand>
        <name>substrate</name>
    </ligand>
</feature>
<comment type="catalytic activity">
    <reaction evidence="1 18">
        <text>2 a phenolic donor + H2O2 = 2 a phenolic radical donor + 2 H2O</text>
        <dbReference type="Rhea" id="RHEA:56136"/>
        <dbReference type="ChEBI" id="CHEBI:15377"/>
        <dbReference type="ChEBI" id="CHEBI:16240"/>
        <dbReference type="ChEBI" id="CHEBI:139520"/>
        <dbReference type="ChEBI" id="CHEBI:139521"/>
        <dbReference type="EC" id="1.11.1.7"/>
    </reaction>
</comment>
<dbReference type="GO" id="GO:0006979">
    <property type="term" value="P:response to oxidative stress"/>
    <property type="evidence" value="ECO:0007669"/>
    <property type="project" value="UniProtKB-UniRule"/>
</dbReference>
<dbReference type="Gene3D" id="1.10.520.10">
    <property type="match status" value="1"/>
</dbReference>
<evidence type="ECO:0000256" key="13">
    <source>
        <dbReference type="PIRSR" id="PIRSR600823-1"/>
    </source>
</evidence>
<comment type="subcellular location">
    <subcellularLocation>
        <location evidence="18">Secreted</location>
    </subcellularLocation>
</comment>
<feature type="signal peptide" evidence="18">
    <location>
        <begin position="1"/>
        <end position="25"/>
    </location>
</feature>
<keyword evidence="5 18" id="KW-0575">Peroxidase</keyword>
<feature type="active site" description="Proton acceptor" evidence="13">
    <location>
        <position position="67"/>
    </location>
</feature>
<dbReference type="InterPro" id="IPR000823">
    <property type="entry name" value="Peroxidase_pln"/>
</dbReference>
<dbReference type="Proteomes" id="UP001163823">
    <property type="component" value="Chromosome 7"/>
</dbReference>
<keyword evidence="8 15" id="KW-0106">Calcium</keyword>
<evidence type="ECO:0000313" key="21">
    <source>
        <dbReference type="Proteomes" id="UP001163823"/>
    </source>
</evidence>
<dbReference type="Gene3D" id="1.10.420.10">
    <property type="entry name" value="Peroxidase, domain 2"/>
    <property type="match status" value="1"/>
</dbReference>
<dbReference type="CDD" id="cd00693">
    <property type="entry name" value="secretory_peroxidase"/>
    <property type="match status" value="1"/>
</dbReference>
<accession>A0AAD7LMZ1</accession>
<evidence type="ECO:0000313" key="20">
    <source>
        <dbReference type="EMBL" id="KAJ7961116.1"/>
    </source>
</evidence>
<evidence type="ECO:0000259" key="19">
    <source>
        <dbReference type="PROSITE" id="PS50873"/>
    </source>
</evidence>
<dbReference type="EMBL" id="JARAOO010000007">
    <property type="protein sequence ID" value="KAJ7961116.1"/>
    <property type="molecule type" value="Genomic_DNA"/>
</dbReference>
<feature type="binding site" evidence="15">
    <location>
        <position position="239"/>
    </location>
    <ligand>
        <name>Ca(2+)</name>
        <dbReference type="ChEBI" id="CHEBI:29108"/>
        <label>2</label>
    </ligand>
</feature>
<feature type="disulfide bond" evidence="17">
    <location>
        <begin position="36"/>
        <end position="116"/>
    </location>
</feature>
<dbReference type="GO" id="GO:0140825">
    <property type="term" value="F:lactoperoxidase activity"/>
    <property type="evidence" value="ECO:0007669"/>
    <property type="project" value="UniProtKB-EC"/>
</dbReference>
<dbReference type="EC" id="1.11.1.7" evidence="4 18"/>
<keyword evidence="21" id="KW-1185">Reference proteome</keyword>
<feature type="binding site" evidence="15">
    <location>
        <position position="195"/>
    </location>
    <ligand>
        <name>Ca(2+)</name>
        <dbReference type="ChEBI" id="CHEBI:29108"/>
        <label>2</label>
    </ligand>
</feature>
<dbReference type="GO" id="GO:0020037">
    <property type="term" value="F:heme binding"/>
    <property type="evidence" value="ECO:0007669"/>
    <property type="project" value="UniProtKB-UniRule"/>
</dbReference>
<keyword evidence="6 18" id="KW-0349">Heme</keyword>
<feature type="binding site" evidence="15">
    <location>
        <position position="68"/>
    </location>
    <ligand>
        <name>Ca(2+)</name>
        <dbReference type="ChEBI" id="CHEBI:29108"/>
        <label>1</label>
    </ligand>
</feature>
<feature type="binding site" evidence="15">
    <location>
        <position position="73"/>
    </location>
    <ligand>
        <name>Ca(2+)</name>
        <dbReference type="ChEBI" id="CHEBI:29108"/>
        <label>1</label>
    </ligand>
</feature>
<feature type="disulfide bond" evidence="17">
    <location>
        <begin position="201"/>
        <end position="226"/>
    </location>
</feature>
<evidence type="ECO:0000256" key="2">
    <source>
        <dbReference type="ARBA" id="ARBA00002322"/>
    </source>
</evidence>
<feature type="binding site" evidence="15">
    <location>
        <position position="75"/>
    </location>
    <ligand>
        <name>Ca(2+)</name>
        <dbReference type="ChEBI" id="CHEBI:29108"/>
        <label>1</label>
    </ligand>
</feature>
<dbReference type="GO" id="GO:0042744">
    <property type="term" value="P:hydrogen peroxide catabolic process"/>
    <property type="evidence" value="ECO:0007669"/>
    <property type="project" value="UniProtKB-KW"/>
</dbReference>
<feature type="chain" id="PRO_5041772806" description="Peroxidase" evidence="18">
    <location>
        <begin position="26"/>
        <end position="320"/>
    </location>
</feature>
<evidence type="ECO:0000256" key="12">
    <source>
        <dbReference type="ARBA" id="ARBA00023180"/>
    </source>
</evidence>
<keyword evidence="9 18" id="KW-0560">Oxidoreductase</keyword>
<comment type="cofactor">
    <cofactor evidence="15 18">
        <name>Ca(2+)</name>
        <dbReference type="ChEBI" id="CHEBI:29108"/>
    </cofactor>
    <text evidence="15 18">Binds 2 calcium ions per subunit.</text>
</comment>
<dbReference type="FunFam" id="1.10.420.10:FF:000001">
    <property type="entry name" value="Peroxidase"/>
    <property type="match status" value="1"/>
</dbReference>
<dbReference type="PANTHER" id="PTHR31388:SF247">
    <property type="entry name" value="PEROXIDASE"/>
    <property type="match status" value="1"/>
</dbReference>
<feature type="binding site" evidence="15">
    <location>
        <position position="247"/>
    </location>
    <ligand>
        <name>Ca(2+)</name>
        <dbReference type="ChEBI" id="CHEBI:29108"/>
        <label>2</label>
    </ligand>
</feature>
<evidence type="ECO:0000256" key="11">
    <source>
        <dbReference type="ARBA" id="ARBA00023157"/>
    </source>
</evidence>
<feature type="binding site" description="axial binding residue" evidence="15">
    <location>
        <position position="194"/>
    </location>
    <ligand>
        <name>heme b</name>
        <dbReference type="ChEBI" id="CHEBI:60344"/>
    </ligand>
    <ligandPart>
        <name>Fe</name>
        <dbReference type="ChEBI" id="CHEBI:18248"/>
    </ligandPart>
</feature>
<feature type="domain" description="Plant heme peroxidase family profile" evidence="19">
    <location>
        <begin position="26"/>
        <end position="319"/>
    </location>
</feature>
<evidence type="ECO:0000256" key="17">
    <source>
        <dbReference type="PIRSR" id="PIRSR600823-5"/>
    </source>
</evidence>
<dbReference type="PROSITE" id="PS00435">
    <property type="entry name" value="PEROXIDASE_1"/>
    <property type="match status" value="1"/>
</dbReference>
<dbReference type="GO" id="GO:0005576">
    <property type="term" value="C:extracellular region"/>
    <property type="evidence" value="ECO:0007669"/>
    <property type="project" value="UniProtKB-SubCell"/>
</dbReference>
<comment type="similarity">
    <text evidence="18">Belongs to the peroxidase family. Classical plant (class III) peroxidase subfamily.</text>
</comment>
<dbReference type="InterPro" id="IPR033905">
    <property type="entry name" value="Secretory_peroxidase"/>
</dbReference>
<evidence type="ECO:0000256" key="15">
    <source>
        <dbReference type="PIRSR" id="PIRSR600823-3"/>
    </source>
</evidence>
<evidence type="ECO:0000256" key="1">
    <source>
        <dbReference type="ARBA" id="ARBA00000189"/>
    </source>
</evidence>
<dbReference type="InterPro" id="IPR002016">
    <property type="entry name" value="Haem_peroxidase"/>
</dbReference>
<dbReference type="PRINTS" id="PR00461">
    <property type="entry name" value="PLPEROXIDASE"/>
</dbReference>
<evidence type="ECO:0000256" key="7">
    <source>
        <dbReference type="ARBA" id="ARBA00022723"/>
    </source>
</evidence>
<keyword evidence="18" id="KW-0376">Hydrogen peroxide</keyword>
<keyword evidence="7 15" id="KW-0479">Metal-binding</keyword>
<keyword evidence="18" id="KW-0964">Secreted</keyword>
<feature type="disulfide bond" evidence="17">
    <location>
        <begin position="69"/>
        <end position="74"/>
    </location>
</feature>
<keyword evidence="11 17" id="KW-1015">Disulfide bond</keyword>
<dbReference type="InterPro" id="IPR019794">
    <property type="entry name" value="Peroxidases_AS"/>
</dbReference>
<organism evidence="20 21">
    <name type="scientific">Quillaja saponaria</name>
    <name type="common">Soap bark tree</name>
    <dbReference type="NCBI Taxonomy" id="32244"/>
    <lineage>
        <taxon>Eukaryota</taxon>
        <taxon>Viridiplantae</taxon>
        <taxon>Streptophyta</taxon>
        <taxon>Embryophyta</taxon>
        <taxon>Tracheophyta</taxon>
        <taxon>Spermatophyta</taxon>
        <taxon>Magnoliopsida</taxon>
        <taxon>eudicotyledons</taxon>
        <taxon>Gunneridae</taxon>
        <taxon>Pentapetalae</taxon>
        <taxon>rosids</taxon>
        <taxon>fabids</taxon>
        <taxon>Fabales</taxon>
        <taxon>Quillajaceae</taxon>
        <taxon>Quillaja</taxon>
    </lineage>
</organism>
<feature type="binding site" evidence="15">
    <location>
        <position position="71"/>
    </location>
    <ligand>
        <name>Ca(2+)</name>
        <dbReference type="ChEBI" id="CHEBI:29108"/>
        <label>1</label>
    </ligand>
</feature>
<evidence type="ECO:0000256" key="16">
    <source>
        <dbReference type="PIRSR" id="PIRSR600823-4"/>
    </source>
</evidence>
<dbReference type="PANTHER" id="PTHR31388">
    <property type="entry name" value="PEROXIDASE 72-RELATED"/>
    <property type="match status" value="1"/>
</dbReference>
<feature type="binding site" evidence="15">
    <location>
        <position position="242"/>
    </location>
    <ligand>
        <name>Ca(2+)</name>
        <dbReference type="ChEBI" id="CHEBI:29108"/>
        <label>2</label>
    </ligand>
</feature>
<dbReference type="FunFam" id="1.10.520.10:FF:000009">
    <property type="entry name" value="Peroxidase"/>
    <property type="match status" value="1"/>
</dbReference>
<gene>
    <name evidence="20" type="ORF">O6P43_016502</name>
</gene>
<keyword evidence="10 15" id="KW-0408">Iron</keyword>
<evidence type="ECO:0000256" key="6">
    <source>
        <dbReference type="ARBA" id="ARBA00022617"/>
    </source>
</evidence>
<evidence type="ECO:0000256" key="3">
    <source>
        <dbReference type="ARBA" id="ARBA00006873"/>
    </source>
</evidence>
<feature type="site" description="Transition state stabilizer" evidence="16">
    <location>
        <position position="63"/>
    </location>
</feature>
<dbReference type="PROSITE" id="PS50873">
    <property type="entry name" value="PEROXIDASE_4"/>
    <property type="match status" value="1"/>
</dbReference>
<protein>
    <recommendedName>
        <fullName evidence="4 18">Peroxidase</fullName>
        <ecNumber evidence="4 18">1.11.1.7</ecNumber>
    </recommendedName>
</protein>
<dbReference type="SUPFAM" id="SSF48113">
    <property type="entry name" value="Heme-dependent peroxidases"/>
    <property type="match status" value="1"/>
</dbReference>
<dbReference type="AlphaFoldDB" id="A0AAD7LMZ1"/>
<evidence type="ECO:0000256" key="4">
    <source>
        <dbReference type="ARBA" id="ARBA00012313"/>
    </source>
</evidence>
<keyword evidence="18" id="KW-0732">Signal</keyword>
<feature type="binding site" evidence="15">
    <location>
        <position position="89"/>
    </location>
    <ligand>
        <name>Ca(2+)</name>
        <dbReference type="ChEBI" id="CHEBI:29108"/>
        <label>1</label>
    </ligand>
</feature>
<proteinExistence type="inferred from homology"/>
<comment type="similarity">
    <text evidence="3">Belongs to the peroxidase family. Ascorbate peroxidase subfamily.</text>
</comment>
<feature type="binding site" evidence="15">
    <location>
        <position position="77"/>
    </location>
    <ligand>
        <name>Ca(2+)</name>
        <dbReference type="ChEBI" id="CHEBI:29108"/>
        <label>1</label>
    </ligand>
</feature>
<evidence type="ECO:0000256" key="10">
    <source>
        <dbReference type="ARBA" id="ARBA00023004"/>
    </source>
</evidence>
<name>A0AAD7LMZ1_QUISA</name>
<evidence type="ECO:0000256" key="14">
    <source>
        <dbReference type="PIRSR" id="PIRSR600823-2"/>
    </source>
</evidence>
<dbReference type="PRINTS" id="PR00458">
    <property type="entry name" value="PEROXIDASE"/>
</dbReference>
<comment type="caution">
    <text evidence="20">The sequence shown here is derived from an EMBL/GenBank/DDBJ whole genome shotgun (WGS) entry which is preliminary data.</text>
</comment>
<dbReference type="GO" id="GO:0046872">
    <property type="term" value="F:metal ion binding"/>
    <property type="evidence" value="ECO:0007669"/>
    <property type="project" value="UniProtKB-UniRule"/>
</dbReference>
<feature type="disulfide bond" evidence="17">
    <location>
        <begin position="122"/>
        <end position="315"/>
    </location>
</feature>
<dbReference type="InterPro" id="IPR019793">
    <property type="entry name" value="Peroxidases_heam-ligand_BS"/>
</dbReference>
<dbReference type="KEGG" id="qsa:O6P43_016502"/>
<comment type="function">
    <text evidence="2">Removal of H(2)O(2), oxidation of toxic reductants, biosynthesis and degradation of lignin, suberization, auxin catabolism, response to environmental stresses such as wounding, pathogen attack and oxidative stress. These functions might be dependent on each isozyme/isoform in each plant tissue.</text>
</comment>
<evidence type="ECO:0000256" key="5">
    <source>
        <dbReference type="ARBA" id="ARBA00022559"/>
    </source>
</evidence>
<reference evidence="20" key="1">
    <citation type="journal article" date="2023" name="Science">
        <title>Elucidation of the pathway for biosynthesis of saponin adjuvants from the soapbark tree.</title>
        <authorList>
            <person name="Reed J."/>
            <person name="Orme A."/>
            <person name="El-Demerdash A."/>
            <person name="Owen C."/>
            <person name="Martin L.B.B."/>
            <person name="Misra R.C."/>
            <person name="Kikuchi S."/>
            <person name="Rejzek M."/>
            <person name="Martin A.C."/>
            <person name="Harkess A."/>
            <person name="Leebens-Mack J."/>
            <person name="Louveau T."/>
            <person name="Stephenson M.J."/>
            <person name="Osbourn A."/>
        </authorList>
    </citation>
    <scope>NUCLEOTIDE SEQUENCE</scope>
    <source>
        <strain evidence="20">S10</strain>
    </source>
</reference>
<dbReference type="Pfam" id="PF00141">
    <property type="entry name" value="peroxidase"/>
    <property type="match status" value="1"/>
</dbReference>
<sequence length="320" mass="34714">MAVYNFSDLKLSFWLLSFLIGIVSSQLSPTFYGTSCPGALKVIRKEVAAAIAKEKRMGASLLRLHFHDCFVLGCDGSVLLDDTPTFTGEKTAFPNVNSLRGFDVIDKIKSRLESQCPGIVSCADILTVAAKDSVNILGGNGWVVPLGRRDSTTASRDIANTDLPGPNLNLSGLAAAFDKKGFNVEELVTLSGAHTFGQARCRFFKNRIYNESNVNPIFAAKLKRNCPPTGGDDNLGNLDALTPTAFDNAYYVDLKLKAGLFHSDQQLFNGGPTDHQVFVYSVNPFKFKKDFANAMVKMGNLSPLTGLNGQIRTSCRSINP</sequence>